<dbReference type="RefSeq" id="WP_123326822.1">
    <property type="nucleotide sequence ID" value="NZ_JBHRSX010000011.1"/>
</dbReference>
<feature type="signal peptide" evidence="1">
    <location>
        <begin position="1"/>
        <end position="23"/>
    </location>
</feature>
<evidence type="ECO:0000313" key="2">
    <source>
        <dbReference type="EMBL" id="MFC3200907.1"/>
    </source>
</evidence>
<dbReference type="InterPro" id="IPR011024">
    <property type="entry name" value="G_crystallin-like"/>
</dbReference>
<name>A0ABV7K086_9ALTE</name>
<evidence type="ECO:0000256" key="1">
    <source>
        <dbReference type="SAM" id="SignalP"/>
    </source>
</evidence>
<dbReference type="EMBL" id="JBHRSX010000011">
    <property type="protein sequence ID" value="MFC3200907.1"/>
    <property type="molecule type" value="Genomic_DNA"/>
</dbReference>
<proteinExistence type="predicted"/>
<keyword evidence="1" id="KW-0732">Signal</keyword>
<dbReference type="Gene3D" id="2.60.20.10">
    <property type="entry name" value="Crystallins"/>
    <property type="match status" value="2"/>
</dbReference>
<protein>
    <submittedName>
        <fullName evidence="2">Uncharacterized protein</fullName>
    </submittedName>
</protein>
<dbReference type="Proteomes" id="UP001595477">
    <property type="component" value="Unassembled WGS sequence"/>
</dbReference>
<organism evidence="2 3">
    <name type="scientific">Alteromonas oceani</name>
    <dbReference type="NCBI Taxonomy" id="2071609"/>
    <lineage>
        <taxon>Bacteria</taxon>
        <taxon>Pseudomonadati</taxon>
        <taxon>Pseudomonadota</taxon>
        <taxon>Gammaproteobacteria</taxon>
        <taxon>Alteromonadales</taxon>
        <taxon>Alteromonadaceae</taxon>
        <taxon>Alteromonas/Salinimonas group</taxon>
        <taxon>Alteromonas</taxon>
    </lineage>
</organism>
<sequence length="239" mass="26891">MKNPNFRVFFALLLVLFSATAFSKVQFYSYPDYVQPFVRGGQFFEINIYTGNYYPSNFAGNKFELDIRDYDTNCPSGGCVNDNIDSVSVDSGECVILGRDSYFFNDWVVLDQQDNPDLGWFKNRATSYAVFPGPCDLDNRIIFYRNTNGESDKFPAFIAYGAADPLSPFVPNGLPEVGKFNDRFSSVYLPAGAAVTLYQHSNYQGLSLTLSNTTSIGKMYNLTDYGFNDRTSSYEILSI</sequence>
<gene>
    <name evidence="2" type="ORF">ACFOEW_03615</name>
</gene>
<dbReference type="SUPFAM" id="SSF49695">
    <property type="entry name" value="gamma-Crystallin-like"/>
    <property type="match status" value="1"/>
</dbReference>
<evidence type="ECO:0000313" key="3">
    <source>
        <dbReference type="Proteomes" id="UP001595477"/>
    </source>
</evidence>
<comment type="caution">
    <text evidence="2">The sequence shown here is derived from an EMBL/GenBank/DDBJ whole genome shotgun (WGS) entry which is preliminary data.</text>
</comment>
<feature type="chain" id="PRO_5046870447" evidence="1">
    <location>
        <begin position="24"/>
        <end position="239"/>
    </location>
</feature>
<reference evidence="3" key="1">
    <citation type="journal article" date="2019" name="Int. J. Syst. Evol. Microbiol.">
        <title>The Global Catalogue of Microorganisms (GCM) 10K type strain sequencing project: providing services to taxonomists for standard genome sequencing and annotation.</title>
        <authorList>
            <consortium name="The Broad Institute Genomics Platform"/>
            <consortium name="The Broad Institute Genome Sequencing Center for Infectious Disease"/>
            <person name="Wu L."/>
            <person name="Ma J."/>
        </authorList>
    </citation>
    <scope>NUCLEOTIDE SEQUENCE [LARGE SCALE GENOMIC DNA]</scope>
    <source>
        <strain evidence="3">KCTC 52449</strain>
    </source>
</reference>
<accession>A0ABV7K086</accession>
<keyword evidence="3" id="KW-1185">Reference proteome</keyword>